<dbReference type="EMBL" id="JBHSIM010000013">
    <property type="protein sequence ID" value="MFC4832092.1"/>
    <property type="molecule type" value="Genomic_DNA"/>
</dbReference>
<evidence type="ECO:0000313" key="4">
    <source>
        <dbReference type="Proteomes" id="UP001595909"/>
    </source>
</evidence>
<comment type="similarity">
    <text evidence="1">Belongs to the short-chain dehydrogenases/reductases (SDR) family.</text>
</comment>
<dbReference type="Gene3D" id="3.40.50.720">
    <property type="entry name" value="NAD(P)-binding Rossmann-like Domain"/>
    <property type="match status" value="1"/>
</dbReference>
<name>A0ABV9RIX4_9PSEU</name>
<dbReference type="Pfam" id="PF13561">
    <property type="entry name" value="adh_short_C2"/>
    <property type="match status" value="1"/>
</dbReference>
<protein>
    <submittedName>
        <fullName evidence="3">SDR family NAD(P)-dependent oxidoreductase</fullName>
        <ecNumber evidence="3">1.1.1.-</ecNumber>
    </submittedName>
</protein>
<dbReference type="PRINTS" id="PR00081">
    <property type="entry name" value="GDHRDH"/>
</dbReference>
<dbReference type="InterPro" id="IPR036291">
    <property type="entry name" value="NAD(P)-bd_dom_sf"/>
</dbReference>
<evidence type="ECO:0000313" key="3">
    <source>
        <dbReference type="EMBL" id="MFC4832092.1"/>
    </source>
</evidence>
<sequence length="256" mass="26477">MTDDDRRWVLVGGGSGGIGAAVCRALAADGWDVAVTHRTGREAAEQVADEVRTRGGRATTVPVDLTDAGAVAAALDAVESRGLLGGVVYAAGPPIPMAYISATDPRRFRAVMEGDAVACYTLLQAAIAPLRRSRGAMCAVSTPAVRMHAKKDLLSSAPKAAIEAVVRGIAVEEGRFGVRANAVAVGLLEGPGMWDALVESGAYTEQTLARARDNLALRRFGHADDVAEAVRFLLSQRAGWITGQVLGVDGGFGLGA</sequence>
<comment type="caution">
    <text evidence="3">The sequence shown here is derived from an EMBL/GenBank/DDBJ whole genome shotgun (WGS) entry which is preliminary data.</text>
</comment>
<dbReference type="PANTHER" id="PTHR43639">
    <property type="entry name" value="OXIDOREDUCTASE, SHORT-CHAIN DEHYDROGENASE/REDUCTASE FAMILY (AFU_ORTHOLOGUE AFUA_5G02870)"/>
    <property type="match status" value="1"/>
</dbReference>
<dbReference type="Proteomes" id="UP001595909">
    <property type="component" value="Unassembled WGS sequence"/>
</dbReference>
<accession>A0ABV9RIX4</accession>
<reference evidence="4" key="1">
    <citation type="journal article" date="2019" name="Int. J. Syst. Evol. Microbiol.">
        <title>The Global Catalogue of Microorganisms (GCM) 10K type strain sequencing project: providing services to taxonomists for standard genome sequencing and annotation.</title>
        <authorList>
            <consortium name="The Broad Institute Genomics Platform"/>
            <consortium name="The Broad Institute Genome Sequencing Center for Infectious Disease"/>
            <person name="Wu L."/>
            <person name="Ma J."/>
        </authorList>
    </citation>
    <scope>NUCLEOTIDE SEQUENCE [LARGE SCALE GENOMIC DNA]</scope>
    <source>
        <strain evidence="4">CCUG 50347</strain>
    </source>
</reference>
<keyword evidence="2 3" id="KW-0560">Oxidoreductase</keyword>
<dbReference type="RefSeq" id="WP_274189781.1">
    <property type="nucleotide sequence ID" value="NZ_BAABHN010000013.1"/>
</dbReference>
<dbReference type="PANTHER" id="PTHR43639:SF1">
    <property type="entry name" value="SHORT-CHAIN DEHYDROGENASE_REDUCTASE FAMILY PROTEIN"/>
    <property type="match status" value="1"/>
</dbReference>
<keyword evidence="4" id="KW-1185">Reference proteome</keyword>
<dbReference type="SUPFAM" id="SSF51735">
    <property type="entry name" value="NAD(P)-binding Rossmann-fold domains"/>
    <property type="match status" value="1"/>
</dbReference>
<dbReference type="EC" id="1.1.1.-" evidence="3"/>
<evidence type="ECO:0000256" key="1">
    <source>
        <dbReference type="ARBA" id="ARBA00006484"/>
    </source>
</evidence>
<dbReference type="InterPro" id="IPR002347">
    <property type="entry name" value="SDR_fam"/>
</dbReference>
<evidence type="ECO:0000256" key="2">
    <source>
        <dbReference type="ARBA" id="ARBA00023002"/>
    </source>
</evidence>
<dbReference type="GO" id="GO:0016491">
    <property type="term" value="F:oxidoreductase activity"/>
    <property type="evidence" value="ECO:0007669"/>
    <property type="project" value="UniProtKB-KW"/>
</dbReference>
<organism evidence="3 4">
    <name type="scientific">Actinomycetospora chibensis</name>
    <dbReference type="NCBI Taxonomy" id="663606"/>
    <lineage>
        <taxon>Bacteria</taxon>
        <taxon>Bacillati</taxon>
        <taxon>Actinomycetota</taxon>
        <taxon>Actinomycetes</taxon>
        <taxon>Pseudonocardiales</taxon>
        <taxon>Pseudonocardiaceae</taxon>
        <taxon>Actinomycetospora</taxon>
    </lineage>
</organism>
<proteinExistence type="inferred from homology"/>
<gene>
    <name evidence="3" type="ORF">ACFPEL_06685</name>
</gene>